<reference evidence="8 9" key="2">
    <citation type="journal article" date="2003" name="DNA Res.">
        <title>Complete genome structure of Gloeobacter violaceus PCC 7421, a cyanobacterium that lacks thylakoids (supplement).</title>
        <authorList>
            <person name="Nakamura Y."/>
            <person name="Kaneko T."/>
            <person name="Sato S."/>
            <person name="Mimuro M."/>
            <person name="Miyashita H."/>
            <person name="Tsuchiya T."/>
            <person name="Sasamoto S."/>
            <person name="Watanabe A."/>
            <person name="Kawashima K."/>
            <person name="Kishida Y."/>
            <person name="Kiyokawa C."/>
            <person name="Kohara M."/>
            <person name="Matsumoto M."/>
            <person name="Matsuno A."/>
            <person name="Nakazaki N."/>
            <person name="Shimpo S."/>
            <person name="Takeuchi C."/>
            <person name="Yamada M."/>
            <person name="Tabata S."/>
        </authorList>
    </citation>
    <scope>NUCLEOTIDE SEQUENCE [LARGE SCALE GENOMIC DNA]</scope>
    <source>
        <strain evidence="9">ATCC 29082 / PCC 7421</strain>
    </source>
</reference>
<dbReference type="SUPFAM" id="SSF46609">
    <property type="entry name" value="Fe,Mn superoxide dismutase (SOD), N-terminal domain"/>
    <property type="match status" value="1"/>
</dbReference>
<dbReference type="InterPro" id="IPR036324">
    <property type="entry name" value="Mn/Fe_SOD_N_sf"/>
</dbReference>
<dbReference type="GO" id="GO:0046872">
    <property type="term" value="F:metal ion binding"/>
    <property type="evidence" value="ECO:0007669"/>
    <property type="project" value="UniProtKB-KW"/>
</dbReference>
<dbReference type="OrthoDB" id="9803125at2"/>
<dbReference type="Proteomes" id="UP000000557">
    <property type="component" value="Chromosome"/>
</dbReference>
<evidence type="ECO:0000256" key="5">
    <source>
        <dbReference type="ARBA" id="ARBA00023002"/>
    </source>
</evidence>
<evidence type="ECO:0000313" key="8">
    <source>
        <dbReference type="EMBL" id="BAC88623.1"/>
    </source>
</evidence>
<dbReference type="FunFam" id="1.10.287.990:FF:000001">
    <property type="entry name" value="Superoxide dismutase"/>
    <property type="match status" value="1"/>
</dbReference>
<feature type="domain" description="Manganese/iron superoxide dismutase N-terminal" evidence="6">
    <location>
        <begin position="113"/>
        <end position="199"/>
    </location>
</feature>
<keyword evidence="9" id="KW-1185">Reference proteome</keyword>
<dbReference type="EMBL" id="BA000045">
    <property type="protein sequence ID" value="BAC88623.1"/>
    <property type="molecule type" value="Genomic_DNA"/>
</dbReference>
<dbReference type="GO" id="GO:0004784">
    <property type="term" value="F:superoxide dismutase activity"/>
    <property type="evidence" value="ECO:0000318"/>
    <property type="project" value="GO_Central"/>
</dbReference>
<dbReference type="PANTHER" id="PTHR43595:SF2">
    <property type="entry name" value="SMALL RIBOSOMAL SUBUNIT PROTEIN MS42"/>
    <property type="match status" value="1"/>
</dbReference>
<dbReference type="GO" id="GO:0019430">
    <property type="term" value="P:removal of superoxide radicals"/>
    <property type="evidence" value="ECO:0000318"/>
    <property type="project" value="GO_Central"/>
</dbReference>
<dbReference type="EnsemblBacteria" id="BAC88623">
    <property type="protein sequence ID" value="BAC88623"/>
    <property type="gene ID" value="BAC88623"/>
</dbReference>
<dbReference type="EC" id="1.15.1.1" evidence="3"/>
<dbReference type="FunFam" id="3.55.40.20:FF:000001">
    <property type="entry name" value="Superoxide dismutase"/>
    <property type="match status" value="1"/>
</dbReference>
<evidence type="ECO:0000256" key="2">
    <source>
        <dbReference type="ARBA" id="ARBA00011738"/>
    </source>
</evidence>
<evidence type="ECO:0000256" key="1">
    <source>
        <dbReference type="ARBA" id="ARBA00008714"/>
    </source>
</evidence>
<comment type="subunit">
    <text evidence="2">Homodimer.</text>
</comment>
<dbReference type="FunCoup" id="Q7NMT3">
    <property type="interactions" value="232"/>
</dbReference>
<protein>
    <recommendedName>
        <fullName evidence="3">superoxide dismutase</fullName>
        <ecNumber evidence="3">1.15.1.1</ecNumber>
    </recommendedName>
</protein>
<name>Q7NMT3_GLOVI</name>
<dbReference type="PATRIC" id="fig|251221.4.peg.692"/>
<dbReference type="KEGG" id="gvi:gll0682"/>
<dbReference type="Pfam" id="PF00081">
    <property type="entry name" value="Sod_Fe_N"/>
    <property type="match status" value="1"/>
</dbReference>
<dbReference type="SUPFAM" id="SSF54719">
    <property type="entry name" value="Fe,Mn superoxide dismutase (SOD), C-terminal domain"/>
    <property type="match status" value="1"/>
</dbReference>
<evidence type="ECO:0000313" key="9">
    <source>
        <dbReference type="Proteomes" id="UP000000557"/>
    </source>
</evidence>
<dbReference type="InterPro" id="IPR019833">
    <property type="entry name" value="Mn/Fe_SOD_BS"/>
</dbReference>
<accession>Q7NMT3</accession>
<dbReference type="InterPro" id="IPR019831">
    <property type="entry name" value="Mn/Fe_SOD_N"/>
</dbReference>
<keyword evidence="5" id="KW-0560">Oxidoreductase</keyword>
<dbReference type="Gene3D" id="3.55.40.20">
    <property type="entry name" value="Iron/manganese superoxide dismutase, C-terminal domain"/>
    <property type="match status" value="1"/>
</dbReference>
<evidence type="ECO:0000259" key="7">
    <source>
        <dbReference type="Pfam" id="PF02777"/>
    </source>
</evidence>
<reference evidence="8 9" key="1">
    <citation type="journal article" date="2003" name="DNA Res.">
        <title>Complete genome structure of Gloeobacter violaceus PCC 7421, a cyanobacterium that lacks thylakoids.</title>
        <authorList>
            <person name="Nakamura Y."/>
            <person name="Kaneko T."/>
            <person name="Sato S."/>
            <person name="Mimuro M."/>
            <person name="Miyashita H."/>
            <person name="Tsuchiya T."/>
            <person name="Sasamoto S."/>
            <person name="Watanabe A."/>
            <person name="Kawashima K."/>
            <person name="Kishida Y."/>
            <person name="Kiyokawa C."/>
            <person name="Kohara M."/>
            <person name="Matsumoto M."/>
            <person name="Matsuno A."/>
            <person name="Nakazaki N."/>
            <person name="Shimpo S."/>
            <person name="Takeuchi C."/>
            <person name="Yamada M."/>
            <person name="Tabata S."/>
        </authorList>
    </citation>
    <scope>NUCLEOTIDE SEQUENCE [LARGE SCALE GENOMIC DNA]</scope>
    <source>
        <strain evidence="9">ATCC 29082 / PCC 7421</strain>
    </source>
</reference>
<feature type="domain" description="Manganese/iron superoxide dismutase C-terminal" evidence="7">
    <location>
        <begin position="208"/>
        <end position="308"/>
    </location>
</feature>
<dbReference type="InterPro" id="IPR019832">
    <property type="entry name" value="Mn/Fe_SOD_C"/>
</dbReference>
<dbReference type="eggNOG" id="COG0605">
    <property type="taxonomic scope" value="Bacteria"/>
</dbReference>
<dbReference type="PRINTS" id="PR01703">
    <property type="entry name" value="MNSODISMTASE"/>
</dbReference>
<dbReference type="PhylomeDB" id="Q7NMT3"/>
<dbReference type="Pfam" id="PF02777">
    <property type="entry name" value="Sod_Fe_C"/>
    <property type="match status" value="1"/>
</dbReference>
<evidence type="ECO:0000259" key="6">
    <source>
        <dbReference type="Pfam" id="PF00081"/>
    </source>
</evidence>
<sequence>MVLGVLLTGKARYSPLLKAACNFPAGRAPCGSPEAKTGSLCQEFVSMKCSVSTLVGTLCLTAAALLSTAAEAQINIPTPTITPPTVTVPSVQPPSVTMPSATQASTTASGYPYKLAPLPYDYSALEPYIDAETMKLHHDKHHQAYVDNLNKALEKYPDLQKKSPEQLLRDLKQVPEDTRAAVRGNGGGHVNHTMFWEIMKPKGGGEPAGPIAAAIRTNFGSFDAFKTQFNEAGTKRFGSGWVWLVSNPGGKLEIVSTANQDSPIADGKYPIMGNDVWEHAYYLKYQNRRADYLSAWWNTLNWDEINRRFQKASTGL</sequence>
<dbReference type="AlphaFoldDB" id="Q7NMT3"/>
<dbReference type="PROSITE" id="PS00088">
    <property type="entry name" value="SOD_MN"/>
    <property type="match status" value="1"/>
</dbReference>
<gene>
    <name evidence="8" type="primary">sodB</name>
</gene>
<dbReference type="STRING" id="251221.gene:10758158"/>
<dbReference type="PANTHER" id="PTHR43595">
    <property type="entry name" value="37S RIBOSOMAL PROTEIN S26, MITOCHONDRIAL"/>
    <property type="match status" value="1"/>
</dbReference>
<dbReference type="HOGENOM" id="CLU_031625_0_1_3"/>
<dbReference type="GO" id="GO:0005737">
    <property type="term" value="C:cytoplasm"/>
    <property type="evidence" value="ECO:0000318"/>
    <property type="project" value="GO_Central"/>
</dbReference>
<dbReference type="InParanoid" id="Q7NMT3"/>
<evidence type="ECO:0000256" key="4">
    <source>
        <dbReference type="ARBA" id="ARBA00022723"/>
    </source>
</evidence>
<evidence type="ECO:0000256" key="3">
    <source>
        <dbReference type="ARBA" id="ARBA00012682"/>
    </source>
</evidence>
<organism evidence="8 9">
    <name type="scientific">Gloeobacter violaceus (strain ATCC 29082 / PCC 7421)</name>
    <dbReference type="NCBI Taxonomy" id="251221"/>
    <lineage>
        <taxon>Bacteria</taxon>
        <taxon>Bacillati</taxon>
        <taxon>Cyanobacteriota</taxon>
        <taxon>Cyanophyceae</taxon>
        <taxon>Gloeobacterales</taxon>
        <taxon>Gloeobacteraceae</taxon>
        <taxon>Gloeobacter</taxon>
    </lineage>
</organism>
<comment type="similarity">
    <text evidence="1">Belongs to the iron/manganese superoxide dismutase family.</text>
</comment>
<keyword evidence="4" id="KW-0479">Metal-binding</keyword>
<dbReference type="Gene3D" id="1.10.287.990">
    <property type="entry name" value="Fe,Mn superoxide dismutase (SOD) domain"/>
    <property type="match status" value="1"/>
</dbReference>
<dbReference type="InterPro" id="IPR001189">
    <property type="entry name" value="Mn/Fe_SOD"/>
</dbReference>
<proteinExistence type="inferred from homology"/>
<dbReference type="InterPro" id="IPR036314">
    <property type="entry name" value="SOD_C_sf"/>
</dbReference>